<evidence type="ECO:0000313" key="3">
    <source>
        <dbReference type="Proteomes" id="UP000521872"/>
    </source>
</evidence>
<feature type="region of interest" description="Disordered" evidence="1">
    <location>
        <begin position="269"/>
        <end position="288"/>
    </location>
</feature>
<reference evidence="2 3" key="1">
    <citation type="submission" date="2019-12" db="EMBL/GenBank/DDBJ databases">
        <authorList>
            <person name="Floudas D."/>
            <person name="Bentzer J."/>
            <person name="Ahren D."/>
            <person name="Johansson T."/>
            <person name="Persson P."/>
            <person name="Tunlid A."/>
        </authorList>
    </citation>
    <scope>NUCLEOTIDE SEQUENCE [LARGE SCALE GENOMIC DNA]</scope>
    <source>
        <strain evidence="2 3">CBS 102.39</strain>
    </source>
</reference>
<protein>
    <submittedName>
        <fullName evidence="2">Uncharacterized protein</fullName>
    </submittedName>
</protein>
<dbReference type="AlphaFoldDB" id="A0A8H4VRU3"/>
<organism evidence="2 3">
    <name type="scientific">Agrocybe pediades</name>
    <dbReference type="NCBI Taxonomy" id="84607"/>
    <lineage>
        <taxon>Eukaryota</taxon>
        <taxon>Fungi</taxon>
        <taxon>Dikarya</taxon>
        <taxon>Basidiomycota</taxon>
        <taxon>Agaricomycotina</taxon>
        <taxon>Agaricomycetes</taxon>
        <taxon>Agaricomycetidae</taxon>
        <taxon>Agaricales</taxon>
        <taxon>Agaricineae</taxon>
        <taxon>Strophariaceae</taxon>
        <taxon>Agrocybe</taxon>
    </lineage>
</organism>
<proteinExistence type="predicted"/>
<evidence type="ECO:0000313" key="2">
    <source>
        <dbReference type="EMBL" id="KAF4618015.1"/>
    </source>
</evidence>
<accession>A0A8H4VRU3</accession>
<feature type="compositionally biased region" description="Low complexity" evidence="1">
    <location>
        <begin position="269"/>
        <end position="279"/>
    </location>
</feature>
<evidence type="ECO:0000256" key="1">
    <source>
        <dbReference type="SAM" id="MobiDB-lite"/>
    </source>
</evidence>
<name>A0A8H4VRU3_9AGAR</name>
<comment type="caution">
    <text evidence="2">The sequence shown here is derived from an EMBL/GenBank/DDBJ whole genome shotgun (WGS) entry which is preliminary data.</text>
</comment>
<sequence>MAAINELLGPPSPVNASVATNSLSGSNVVGHSGYRKQKVPNTFSRAHLTCTVVGAGESYARSLFSTGNGYSPWRPQGIDMPRSKLHFEQGVTIGDVGLLDPLGSFVYLFNIFAGRDHPLNEMGVPEDFEPLVLDRDIDVVVQPDYFPPRTVISSKGVEVTQVSEDPFEFKFVTTVREGALLVLPDGASREDLKSSSHLTKYIEKYALSWHYFTFHRATYSGGSLPNGSLHLVTGCDRAKSWSVAAFPVTMSKAGDQIEMSFRKDTWTGRSYARSNNSSSRSREDGAARESSTVNIRGITIALSNRVWAAHLRYQPKKYKAYYRLLSTPILGRRAKLTRWKEDHFGYGLVSLKDREQFPQADVAIVHDSVWCNAVDSENGDGTAKNIFEFIARGIASCDIVLEGRTATLVPKSDANSSDTKETYKWAMKKARKIVRLR</sequence>
<keyword evidence="3" id="KW-1185">Reference proteome</keyword>
<dbReference type="Proteomes" id="UP000521872">
    <property type="component" value="Unassembled WGS sequence"/>
</dbReference>
<dbReference type="EMBL" id="JAACJL010000020">
    <property type="protein sequence ID" value="KAF4618015.1"/>
    <property type="molecule type" value="Genomic_DNA"/>
</dbReference>
<gene>
    <name evidence="2" type="ORF">D9613_012845</name>
</gene>